<evidence type="ECO:0000313" key="2">
    <source>
        <dbReference type="EMBL" id="ORX78730.1"/>
    </source>
</evidence>
<accession>A0A1Y1WYV3</accession>
<reference evidence="2 3" key="2">
    <citation type="submission" date="2016-08" db="EMBL/GenBank/DDBJ databases">
        <title>Pervasive Adenine N6-methylation of Active Genes in Fungi.</title>
        <authorList>
            <consortium name="DOE Joint Genome Institute"/>
            <person name="Mondo S.J."/>
            <person name="Dannebaum R.O."/>
            <person name="Kuo R.C."/>
            <person name="Labutti K."/>
            <person name="Haridas S."/>
            <person name="Kuo A."/>
            <person name="Salamov A."/>
            <person name="Ahrendt S.R."/>
            <person name="Lipzen A."/>
            <person name="Sullivan W."/>
            <person name="Andreopoulos W.B."/>
            <person name="Clum A."/>
            <person name="Lindquist E."/>
            <person name="Daum C."/>
            <person name="Ramamoorthy G.K."/>
            <person name="Gryganskyi A."/>
            <person name="Culley D."/>
            <person name="Magnuson J.K."/>
            <person name="James T.Y."/>
            <person name="O'Malley M.A."/>
            <person name="Stajich J.E."/>
            <person name="Spatafora J.W."/>
            <person name="Visel A."/>
            <person name="Grigoriev I.V."/>
        </authorList>
    </citation>
    <scope>NUCLEOTIDE SEQUENCE [LARGE SCALE GENOMIC DNA]</scope>
    <source>
        <strain evidence="2 3">S4</strain>
    </source>
</reference>
<organism evidence="2 3">
    <name type="scientific">Anaeromyces robustus</name>
    <dbReference type="NCBI Taxonomy" id="1754192"/>
    <lineage>
        <taxon>Eukaryota</taxon>
        <taxon>Fungi</taxon>
        <taxon>Fungi incertae sedis</taxon>
        <taxon>Chytridiomycota</taxon>
        <taxon>Chytridiomycota incertae sedis</taxon>
        <taxon>Neocallimastigomycetes</taxon>
        <taxon>Neocallimastigales</taxon>
        <taxon>Neocallimastigaceae</taxon>
        <taxon>Anaeromyces</taxon>
    </lineage>
</organism>
<proteinExistence type="predicted"/>
<comment type="caution">
    <text evidence="2">The sequence shown here is derived from an EMBL/GenBank/DDBJ whole genome shotgun (WGS) entry which is preliminary data.</text>
</comment>
<feature type="compositionally biased region" description="Low complexity" evidence="1">
    <location>
        <begin position="1"/>
        <end position="12"/>
    </location>
</feature>
<evidence type="ECO:0000256" key="1">
    <source>
        <dbReference type="SAM" id="MobiDB-lite"/>
    </source>
</evidence>
<dbReference type="Proteomes" id="UP000193944">
    <property type="component" value="Unassembled WGS sequence"/>
</dbReference>
<dbReference type="EMBL" id="MCFG01000200">
    <property type="protein sequence ID" value="ORX78730.1"/>
    <property type="molecule type" value="Genomic_DNA"/>
</dbReference>
<name>A0A1Y1WYV3_9FUNG</name>
<protein>
    <submittedName>
        <fullName evidence="2">Uncharacterized protein</fullName>
    </submittedName>
</protein>
<dbReference type="AlphaFoldDB" id="A0A1Y1WYV3"/>
<evidence type="ECO:0000313" key="3">
    <source>
        <dbReference type="Proteomes" id="UP000193944"/>
    </source>
</evidence>
<feature type="region of interest" description="Disordered" evidence="1">
    <location>
        <begin position="1"/>
        <end position="36"/>
    </location>
</feature>
<sequence length="243" mass="29150">METATATTTTTTENYENGPFVTQQPLNPPENEDKTQQNSFVVLENTKSLEFKDVSSVDTVDTVEYNEELNKFVKESEEINRMVNEEGEILKLREEYEDVKKFYSELKGIDQYDITEKDFKYWNSDYVGHWFRLFIYNSSEIMVCTALVNERIQIRNLDIVIKKRMDRKKKFKDGIFKYLKNEHLPIVIKENDEYCNCSSDFIQWRFKCHLIRFGFIKSVLKEKFNLNYNDYKTYKDVEIHFNL</sequence>
<keyword evidence="3" id="KW-1185">Reference proteome</keyword>
<reference evidence="2 3" key="1">
    <citation type="submission" date="2016-08" db="EMBL/GenBank/DDBJ databases">
        <title>A Parts List for Fungal Cellulosomes Revealed by Comparative Genomics.</title>
        <authorList>
            <consortium name="DOE Joint Genome Institute"/>
            <person name="Haitjema C.H."/>
            <person name="Gilmore S.P."/>
            <person name="Henske J.K."/>
            <person name="Solomon K.V."/>
            <person name="De Groot R."/>
            <person name="Kuo A."/>
            <person name="Mondo S.J."/>
            <person name="Salamov A.A."/>
            <person name="Labutti K."/>
            <person name="Zhao Z."/>
            <person name="Chiniquy J."/>
            <person name="Barry K."/>
            <person name="Brewer H.M."/>
            <person name="Purvine S.O."/>
            <person name="Wright A.T."/>
            <person name="Boxma B."/>
            <person name="Van Alen T."/>
            <person name="Hackstein J.H."/>
            <person name="Baker S.E."/>
            <person name="Grigoriev I.V."/>
            <person name="O'Malley M.A."/>
        </authorList>
    </citation>
    <scope>NUCLEOTIDE SEQUENCE [LARGE SCALE GENOMIC DNA]</scope>
    <source>
        <strain evidence="2 3">S4</strain>
    </source>
</reference>
<gene>
    <name evidence="2" type="ORF">BCR32DRAFT_246963</name>
</gene>